<proteinExistence type="predicted"/>
<dbReference type="EMBL" id="JBEAFC010000003">
    <property type="protein sequence ID" value="KAL1565217.1"/>
    <property type="molecule type" value="Genomic_DNA"/>
</dbReference>
<sequence>MERFTKRHDNNRKRHLHRQPDAYELYELEHMPHAVTKAPSAARAAPQPRHVFKSDDYSETGIEVQPRWLGANGVDYYPRSTPRGYEGDCGGDVDCMAHKFIEMEHEKFEQSKWMSMKK</sequence>
<comment type="caution">
    <text evidence="2">The sequence shown here is derived from an EMBL/GenBank/DDBJ whole genome shotgun (WGS) entry which is preliminary data.</text>
</comment>
<accession>A0ABD1IA45</accession>
<protein>
    <submittedName>
        <fullName evidence="2">Uncharacterized protein</fullName>
    </submittedName>
</protein>
<name>A0ABD1IA45_SALDI</name>
<feature type="region of interest" description="Disordered" evidence="1">
    <location>
        <begin position="38"/>
        <end position="57"/>
    </location>
</feature>
<organism evidence="2 3">
    <name type="scientific">Salvia divinorum</name>
    <name type="common">Maria pastora</name>
    <name type="synonym">Diviner's sage</name>
    <dbReference type="NCBI Taxonomy" id="28513"/>
    <lineage>
        <taxon>Eukaryota</taxon>
        <taxon>Viridiplantae</taxon>
        <taxon>Streptophyta</taxon>
        <taxon>Embryophyta</taxon>
        <taxon>Tracheophyta</taxon>
        <taxon>Spermatophyta</taxon>
        <taxon>Magnoliopsida</taxon>
        <taxon>eudicotyledons</taxon>
        <taxon>Gunneridae</taxon>
        <taxon>Pentapetalae</taxon>
        <taxon>asterids</taxon>
        <taxon>lamiids</taxon>
        <taxon>Lamiales</taxon>
        <taxon>Lamiaceae</taxon>
        <taxon>Nepetoideae</taxon>
        <taxon>Mentheae</taxon>
        <taxon>Salviinae</taxon>
        <taxon>Salvia</taxon>
        <taxon>Salvia subgen. Calosphace</taxon>
    </lineage>
</organism>
<reference evidence="2 3" key="1">
    <citation type="submission" date="2024-06" db="EMBL/GenBank/DDBJ databases">
        <title>A chromosome level genome sequence of Diviner's sage (Salvia divinorum).</title>
        <authorList>
            <person name="Ford S.A."/>
            <person name="Ro D.-K."/>
            <person name="Ness R.W."/>
            <person name="Phillips M.A."/>
        </authorList>
    </citation>
    <scope>NUCLEOTIDE SEQUENCE [LARGE SCALE GENOMIC DNA]</scope>
    <source>
        <strain evidence="2">SAF-2024a</strain>
        <tissue evidence="2">Leaf</tissue>
    </source>
</reference>
<keyword evidence="3" id="KW-1185">Reference proteome</keyword>
<feature type="compositionally biased region" description="Low complexity" evidence="1">
    <location>
        <begin position="38"/>
        <end position="48"/>
    </location>
</feature>
<evidence type="ECO:0000313" key="3">
    <source>
        <dbReference type="Proteomes" id="UP001567538"/>
    </source>
</evidence>
<evidence type="ECO:0000313" key="2">
    <source>
        <dbReference type="EMBL" id="KAL1565217.1"/>
    </source>
</evidence>
<evidence type="ECO:0000256" key="1">
    <source>
        <dbReference type="SAM" id="MobiDB-lite"/>
    </source>
</evidence>
<dbReference type="AlphaFoldDB" id="A0ABD1IA45"/>
<gene>
    <name evidence="2" type="ORF">AAHA92_07460</name>
</gene>
<dbReference type="Proteomes" id="UP001567538">
    <property type="component" value="Unassembled WGS sequence"/>
</dbReference>